<dbReference type="PANTHER" id="PTHR30023">
    <property type="entry name" value="D-ALANYL-D-ALANINE CARBOXYPEPTIDASE"/>
    <property type="match status" value="1"/>
</dbReference>
<feature type="transmembrane region" description="Helical" evidence="4">
    <location>
        <begin position="26"/>
        <end position="47"/>
    </location>
</feature>
<protein>
    <submittedName>
        <fullName evidence="5">Unannotated protein</fullName>
    </submittedName>
</protein>
<keyword evidence="4" id="KW-1133">Transmembrane helix</keyword>
<gene>
    <name evidence="5" type="ORF">UFOPK1413_00818</name>
</gene>
<dbReference type="InterPro" id="IPR012338">
    <property type="entry name" value="Beta-lactam/transpept-like"/>
</dbReference>
<feature type="compositionally biased region" description="Basic and acidic residues" evidence="3">
    <location>
        <begin position="1"/>
        <end position="15"/>
    </location>
</feature>
<reference evidence="5" key="1">
    <citation type="submission" date="2020-05" db="EMBL/GenBank/DDBJ databases">
        <authorList>
            <person name="Chiriac C."/>
            <person name="Salcher M."/>
            <person name="Ghai R."/>
            <person name="Kavagutti S V."/>
        </authorList>
    </citation>
    <scope>NUCLEOTIDE SEQUENCE</scope>
</reference>
<sequence length="473" mass="49082">MQERSEPLKTDHRESSTPPRRSLNPLLVLGIVGILVSGASFAAGYFLPAGSANPFADPTAIARPVPTEPVGASAVRTCSVGSAMNDTLLGTQTVVVFDESGSPLLTNNAEDPIPMGSVMKVITAAVALDILGKDGRLTTRVVDGSTAGTVIVIGGGDPTLRAGGTSVYAGSASIAELASETVTSYQAEYPENPTITRVSIDLSMFPIDDAWHPTWPESERTIGYQPRIVPFIVDGDRAKPGQQTSPRSTDPAGRAANAFVAALQQAGNGDGDVEIDYESAPSNATELASVSSAPVSQLIPQMLLYSDNTLAEFLMRASSVSAGFDGGSDSIQQLVLSSLIKHGVDMTGATFVDGSGESASDLIPPRAMVELVQQIFQGDAKLAAIGDALPVAGRSGTLTSRFVGDAEIAREHVFAKTGWIYGVYSLAGQIETESDGRLSFVVVARGEVDATAIPAIDKLVAGIYSCGSNLSSF</sequence>
<accession>A0A6J6BWS7</accession>
<dbReference type="PANTHER" id="PTHR30023:SF0">
    <property type="entry name" value="PENICILLIN-SENSITIVE CARBOXYPEPTIDASE A"/>
    <property type="match status" value="1"/>
</dbReference>
<name>A0A6J6BWS7_9ZZZZ</name>
<dbReference type="AlphaFoldDB" id="A0A6J6BWS7"/>
<dbReference type="Gene3D" id="3.40.710.10">
    <property type="entry name" value="DD-peptidase/beta-lactamase superfamily"/>
    <property type="match status" value="2"/>
</dbReference>
<evidence type="ECO:0000256" key="3">
    <source>
        <dbReference type="SAM" id="MobiDB-lite"/>
    </source>
</evidence>
<keyword evidence="4" id="KW-0812">Transmembrane</keyword>
<dbReference type="EMBL" id="CAEZSG010000133">
    <property type="protein sequence ID" value="CAB4542703.1"/>
    <property type="molecule type" value="Genomic_DNA"/>
</dbReference>
<evidence type="ECO:0000256" key="2">
    <source>
        <dbReference type="ARBA" id="ARBA00022801"/>
    </source>
</evidence>
<dbReference type="GO" id="GO:0006508">
    <property type="term" value="P:proteolysis"/>
    <property type="evidence" value="ECO:0007669"/>
    <property type="project" value="InterPro"/>
</dbReference>
<dbReference type="Pfam" id="PF02113">
    <property type="entry name" value="Peptidase_S13"/>
    <property type="match status" value="2"/>
</dbReference>
<dbReference type="InterPro" id="IPR000667">
    <property type="entry name" value="Peptidase_S13"/>
</dbReference>
<keyword evidence="4" id="KW-0472">Membrane</keyword>
<comment type="similarity">
    <text evidence="1">Belongs to the peptidase S13 family.</text>
</comment>
<dbReference type="GO" id="GO:0000270">
    <property type="term" value="P:peptidoglycan metabolic process"/>
    <property type="evidence" value="ECO:0007669"/>
    <property type="project" value="TreeGrafter"/>
</dbReference>
<evidence type="ECO:0000256" key="4">
    <source>
        <dbReference type="SAM" id="Phobius"/>
    </source>
</evidence>
<proteinExistence type="inferred from homology"/>
<keyword evidence="2" id="KW-0378">Hydrolase</keyword>
<feature type="region of interest" description="Disordered" evidence="3">
    <location>
        <begin position="1"/>
        <end position="20"/>
    </location>
</feature>
<dbReference type="NCBIfam" id="TIGR00666">
    <property type="entry name" value="PBP4"/>
    <property type="match status" value="1"/>
</dbReference>
<dbReference type="PRINTS" id="PR00922">
    <property type="entry name" value="DADACBPTASE3"/>
</dbReference>
<evidence type="ECO:0000313" key="5">
    <source>
        <dbReference type="EMBL" id="CAB4542703.1"/>
    </source>
</evidence>
<dbReference type="GO" id="GO:0004185">
    <property type="term" value="F:serine-type carboxypeptidase activity"/>
    <property type="evidence" value="ECO:0007669"/>
    <property type="project" value="InterPro"/>
</dbReference>
<organism evidence="5">
    <name type="scientific">freshwater metagenome</name>
    <dbReference type="NCBI Taxonomy" id="449393"/>
    <lineage>
        <taxon>unclassified sequences</taxon>
        <taxon>metagenomes</taxon>
        <taxon>ecological metagenomes</taxon>
    </lineage>
</organism>
<dbReference type="SUPFAM" id="SSF56601">
    <property type="entry name" value="beta-lactamase/transpeptidase-like"/>
    <property type="match status" value="1"/>
</dbReference>
<evidence type="ECO:0000256" key="1">
    <source>
        <dbReference type="ARBA" id="ARBA00006096"/>
    </source>
</evidence>